<dbReference type="AlphaFoldDB" id="T1IS31"/>
<dbReference type="HOGENOM" id="CLU_2295120_0_0_1"/>
<organism evidence="1 2">
    <name type="scientific">Strigamia maritima</name>
    <name type="common">European centipede</name>
    <name type="synonym">Geophilus maritimus</name>
    <dbReference type="NCBI Taxonomy" id="126957"/>
    <lineage>
        <taxon>Eukaryota</taxon>
        <taxon>Metazoa</taxon>
        <taxon>Ecdysozoa</taxon>
        <taxon>Arthropoda</taxon>
        <taxon>Myriapoda</taxon>
        <taxon>Chilopoda</taxon>
        <taxon>Pleurostigmophora</taxon>
        <taxon>Geophilomorpha</taxon>
        <taxon>Linotaeniidae</taxon>
        <taxon>Strigamia</taxon>
    </lineage>
</organism>
<protein>
    <submittedName>
        <fullName evidence="1">Uncharacterized protein</fullName>
    </submittedName>
</protein>
<reference evidence="2" key="1">
    <citation type="submission" date="2011-05" db="EMBL/GenBank/DDBJ databases">
        <authorList>
            <person name="Richards S.R."/>
            <person name="Qu J."/>
            <person name="Jiang H."/>
            <person name="Jhangiani S.N."/>
            <person name="Agravi P."/>
            <person name="Goodspeed R."/>
            <person name="Gross S."/>
            <person name="Mandapat C."/>
            <person name="Jackson L."/>
            <person name="Mathew T."/>
            <person name="Pu L."/>
            <person name="Thornton R."/>
            <person name="Saada N."/>
            <person name="Wilczek-Boney K.B."/>
            <person name="Lee S."/>
            <person name="Kovar C."/>
            <person name="Wu Y."/>
            <person name="Scherer S.E."/>
            <person name="Worley K.C."/>
            <person name="Muzny D.M."/>
            <person name="Gibbs R."/>
        </authorList>
    </citation>
    <scope>NUCLEOTIDE SEQUENCE</scope>
    <source>
        <strain evidence="2">Brora</strain>
    </source>
</reference>
<accession>T1IS31</accession>
<keyword evidence="2" id="KW-1185">Reference proteome</keyword>
<dbReference type="EnsemblMetazoa" id="SMAR003892-RA">
    <property type="protein sequence ID" value="SMAR003892-PA"/>
    <property type="gene ID" value="SMAR003892"/>
</dbReference>
<proteinExistence type="predicted"/>
<evidence type="ECO:0000313" key="1">
    <source>
        <dbReference type="EnsemblMetazoa" id="SMAR003892-PA"/>
    </source>
</evidence>
<sequence length="101" mass="11939">MQTTHTKAQFNRWSQALQEYEFDIVYKAGPTNKADSLSRLLPLENVKINLLSSKLMKLHDWNIERIREAQQSDPKLAEIIKVLDKGPIPFKSRFEKWDTFY</sequence>
<evidence type="ECO:0000313" key="2">
    <source>
        <dbReference type="Proteomes" id="UP000014500"/>
    </source>
</evidence>
<reference evidence="1" key="2">
    <citation type="submission" date="2015-02" db="UniProtKB">
        <authorList>
            <consortium name="EnsemblMetazoa"/>
        </authorList>
    </citation>
    <scope>IDENTIFICATION</scope>
</reference>
<dbReference type="Proteomes" id="UP000014500">
    <property type="component" value="Unassembled WGS sequence"/>
</dbReference>
<dbReference type="EMBL" id="AFFK01018893">
    <property type="status" value="NOT_ANNOTATED_CDS"/>
    <property type="molecule type" value="Genomic_DNA"/>
</dbReference>
<name>T1IS31_STRMM</name>